<comment type="caution">
    <text evidence="15">Lacks conserved residue(s) required for the propagation of feature annotation.</text>
</comment>
<dbReference type="PANTHER" id="PTHR43661:SF3">
    <property type="entry name" value="D-XYLONATE DEHYDRATASE YAGF-RELATED"/>
    <property type="match status" value="1"/>
</dbReference>
<evidence type="ECO:0000256" key="3">
    <source>
        <dbReference type="ARBA" id="ARBA00022605"/>
    </source>
</evidence>
<evidence type="ECO:0000259" key="16">
    <source>
        <dbReference type="Pfam" id="PF00920"/>
    </source>
</evidence>
<dbReference type="InterPro" id="IPR020558">
    <property type="entry name" value="DiOHA_6PGluconate_deHydtase_CS"/>
</dbReference>
<comment type="catalytic activity">
    <reaction evidence="11">
        <text>(2R)-2,3-dihydroxy-3-methylbutanoate = 3-methyl-2-oxobutanoate + H2O</text>
        <dbReference type="Rhea" id="RHEA:24809"/>
        <dbReference type="ChEBI" id="CHEBI:11851"/>
        <dbReference type="ChEBI" id="CHEBI:15377"/>
        <dbReference type="ChEBI" id="CHEBI:49072"/>
        <dbReference type="EC" id="4.2.1.9"/>
    </reaction>
    <physiologicalReaction direction="left-to-right" evidence="11">
        <dbReference type="Rhea" id="RHEA:24810"/>
    </physiologicalReaction>
</comment>
<evidence type="ECO:0000256" key="13">
    <source>
        <dbReference type="ARBA" id="ARBA00029437"/>
    </source>
</evidence>
<comment type="pathway">
    <text evidence="13 15">Amino-acid biosynthesis; L-isoleucine biosynthesis; L-isoleucine from 2-oxobutanoate: step 3/4.</text>
</comment>
<keyword evidence="5 15" id="KW-0479">Metal-binding</keyword>
<dbReference type="GO" id="GO:0000287">
    <property type="term" value="F:magnesium ion binding"/>
    <property type="evidence" value="ECO:0007669"/>
    <property type="project" value="UniProtKB-UniRule"/>
</dbReference>
<evidence type="ECO:0000256" key="14">
    <source>
        <dbReference type="ARBA" id="ARBA00029490"/>
    </source>
</evidence>
<feature type="binding site" evidence="15">
    <location>
        <position position="123"/>
    </location>
    <ligand>
        <name>Mg(2+)</name>
        <dbReference type="ChEBI" id="CHEBI:18420"/>
    </ligand>
</feature>
<comment type="cofactor">
    <cofactor evidence="15">
        <name>[2Fe-2S] cluster</name>
        <dbReference type="ChEBI" id="CHEBI:190135"/>
    </cofactor>
    <text evidence="15">Binds 1 [2Fe-2S] cluster per subunit. This cluster acts as a Lewis acid cofactor.</text>
</comment>
<keyword evidence="7 15" id="KW-0408">Iron</keyword>
<feature type="active site" description="Proton acceptor" evidence="15">
    <location>
        <position position="518"/>
    </location>
</feature>
<evidence type="ECO:0000313" key="19">
    <source>
        <dbReference type="Proteomes" id="UP000199055"/>
    </source>
</evidence>
<dbReference type="FunFam" id="3.50.30.80:FF:000001">
    <property type="entry name" value="Dihydroxy-acid dehydratase"/>
    <property type="match status" value="1"/>
</dbReference>
<feature type="modified residue" description="N6-carboxylysine" evidence="15">
    <location>
        <position position="124"/>
    </location>
</feature>
<accession>A0A1H9D0D8</accession>
<dbReference type="UniPathway" id="UPA00047">
    <property type="reaction ID" value="UER00057"/>
</dbReference>
<comment type="cofactor">
    <cofactor evidence="1 15">
        <name>Mg(2+)</name>
        <dbReference type="ChEBI" id="CHEBI:18420"/>
    </cofactor>
</comment>
<dbReference type="PROSITE" id="PS00887">
    <property type="entry name" value="ILVD_EDD_2"/>
    <property type="match status" value="1"/>
</dbReference>
<dbReference type="GO" id="GO:0005829">
    <property type="term" value="C:cytosol"/>
    <property type="evidence" value="ECO:0007669"/>
    <property type="project" value="TreeGrafter"/>
</dbReference>
<dbReference type="GO" id="GO:0051537">
    <property type="term" value="F:2 iron, 2 sulfur cluster binding"/>
    <property type="evidence" value="ECO:0007669"/>
    <property type="project" value="UniProtKB-UniRule"/>
</dbReference>
<dbReference type="HAMAP" id="MF_00012">
    <property type="entry name" value="IlvD"/>
    <property type="match status" value="1"/>
</dbReference>
<keyword evidence="4 15" id="KW-0001">2Fe-2S</keyword>
<keyword evidence="19" id="KW-1185">Reference proteome</keyword>
<protein>
    <recommendedName>
        <fullName evidence="14 15">Dihydroxy-acid dehydratase</fullName>
        <shortName evidence="15">DAD</shortName>
        <ecNumber evidence="14 15">4.2.1.9</ecNumber>
    </recommendedName>
</protein>
<keyword evidence="9 15" id="KW-0456">Lyase</keyword>
<keyword evidence="8 15" id="KW-0411">Iron-sulfur</keyword>
<sequence length="612" mass="64123">MPQLRSRTVTHGRNMAGARALLRAAGVAREDFGKPIIAVANSFTEFVPGHTHLQPVGRIVSEAIKEAGGVPREFNTIAVDDGIAMGHGGMLYSLPSRDLIADSVEYMVEAHCADALICISNCDKITPGMLMAAMRLNIPTVFVSGGPMESGRATLVDGTVRKLDLISAIADSANDAVSDEDMALIEENACPTCGSCSGMFTANSMNCLTEAIGLSLPGNGSVLATHTARRALYENAGRTVVEITRRHYEQDDTTVLPRAIGSRAAFENAMALDIAMGGSTNTILHLLAAAQEAGLDFGLTDIDAISRRVPCLSKVAPNGSYYMEDVHRAGGIPAILGELYRAGLLNEDVRTVHSDSLAEWLKTWDIRGGSPSPEAVELFHAAPGCVRSASAFSQSERWESLDTDAAGGCIRDVEHAYSKDGGLAVLHGNLAVDGCVVKTAGVDESILTFSGPAVVCESQEEAVEKILGKQVKEGDVVVIRYEGPRGGPGMQEMLYPTSFLKGRGLGAKCALITDGRFSGGTSGLSIGHASPEAAAGGTIALVEDGDLISIDIPARTIELKVGEATLAARREALGGRYAPAARDRKVSAALRAYAAMATSADKGAVRDVTKLG</sequence>
<gene>
    <name evidence="15" type="primary">ilvD</name>
    <name evidence="18" type="ORF">SAMN05216481_103550</name>
</gene>
<dbReference type="UniPathway" id="UPA00049">
    <property type="reaction ID" value="UER00061"/>
</dbReference>
<evidence type="ECO:0000256" key="4">
    <source>
        <dbReference type="ARBA" id="ARBA00022714"/>
    </source>
</evidence>
<dbReference type="InterPro" id="IPR004404">
    <property type="entry name" value="DihydroxyA_deHydtase"/>
</dbReference>
<dbReference type="InterPro" id="IPR037237">
    <property type="entry name" value="IlvD/EDD_N"/>
</dbReference>
<comment type="similarity">
    <text evidence="2 15">Belongs to the IlvD/Edd family.</text>
</comment>
<dbReference type="GO" id="GO:0009099">
    <property type="term" value="P:L-valine biosynthetic process"/>
    <property type="evidence" value="ECO:0007669"/>
    <property type="project" value="UniProtKB-UniRule"/>
</dbReference>
<feature type="domain" description="Dihydroxy-acid/6-phosphogluconate dehydratase C-terminal" evidence="17">
    <location>
        <begin position="409"/>
        <end position="604"/>
    </location>
</feature>
<evidence type="ECO:0000256" key="7">
    <source>
        <dbReference type="ARBA" id="ARBA00023004"/>
    </source>
</evidence>
<evidence type="ECO:0000256" key="5">
    <source>
        <dbReference type="ARBA" id="ARBA00022723"/>
    </source>
</evidence>
<feature type="binding site" description="via carbamate group" evidence="15">
    <location>
        <position position="124"/>
    </location>
    <ligand>
        <name>Mg(2+)</name>
        <dbReference type="ChEBI" id="CHEBI:18420"/>
    </ligand>
</feature>
<evidence type="ECO:0000256" key="9">
    <source>
        <dbReference type="ARBA" id="ARBA00023239"/>
    </source>
</evidence>
<dbReference type="NCBIfam" id="NF009103">
    <property type="entry name" value="PRK12448.1"/>
    <property type="match status" value="1"/>
</dbReference>
<comment type="catalytic activity">
    <reaction evidence="15">
        <text>(2R,3R)-2,3-dihydroxy-3-methylpentanoate = (S)-3-methyl-2-oxopentanoate + H2O</text>
        <dbReference type="Rhea" id="RHEA:27694"/>
        <dbReference type="ChEBI" id="CHEBI:15377"/>
        <dbReference type="ChEBI" id="CHEBI:35146"/>
        <dbReference type="ChEBI" id="CHEBI:49258"/>
        <dbReference type="EC" id="4.2.1.9"/>
    </reaction>
</comment>
<dbReference type="EC" id="4.2.1.9" evidence="14 15"/>
<comment type="function">
    <text evidence="15">Functions in the biosynthesis of branched-chain amino acids. Catalyzes the dehydration of (2R,3R)-2,3-dihydroxy-3-methylpentanoate (2,3-dihydroxy-3-methylvalerate) into 2-oxo-3-methylpentanoate (2-oxo-3-methylvalerate) and of (2R)-2,3-dihydroxy-3-methylbutanoate (2,3-dihydroxyisovalerate) into 2-oxo-3-methylbutanoate (2-oxoisovalerate), the penultimate precursor to L-isoleucine and L-valine, respectively.</text>
</comment>
<keyword evidence="6 15" id="KW-0460">Magnesium</keyword>
<evidence type="ECO:0000256" key="6">
    <source>
        <dbReference type="ARBA" id="ARBA00022842"/>
    </source>
</evidence>
<dbReference type="InterPro" id="IPR056740">
    <property type="entry name" value="ILV_EDD_C"/>
</dbReference>
<organism evidence="18 19">
    <name type="scientific">Streptomyces radiopugnans</name>
    <dbReference type="NCBI Taxonomy" id="403935"/>
    <lineage>
        <taxon>Bacteria</taxon>
        <taxon>Bacillati</taxon>
        <taxon>Actinomycetota</taxon>
        <taxon>Actinomycetes</taxon>
        <taxon>Kitasatosporales</taxon>
        <taxon>Streptomycetaceae</taxon>
        <taxon>Streptomyces</taxon>
    </lineage>
</organism>
<evidence type="ECO:0000256" key="11">
    <source>
        <dbReference type="ARBA" id="ARBA00029304"/>
    </source>
</evidence>
<evidence type="ECO:0000256" key="8">
    <source>
        <dbReference type="ARBA" id="ARBA00023014"/>
    </source>
</evidence>
<dbReference type="Gene3D" id="3.50.30.80">
    <property type="entry name" value="IlvD/EDD C-terminal domain-like"/>
    <property type="match status" value="1"/>
</dbReference>
<feature type="binding site" evidence="15">
    <location>
        <position position="492"/>
    </location>
    <ligand>
        <name>Mg(2+)</name>
        <dbReference type="ChEBI" id="CHEBI:18420"/>
    </ligand>
</feature>
<evidence type="ECO:0000256" key="12">
    <source>
        <dbReference type="ARBA" id="ARBA00029436"/>
    </source>
</evidence>
<feature type="domain" description="Dihydroxy-acid/6-phosphogluconate dehydratase N-terminal" evidence="16">
    <location>
        <begin position="34"/>
        <end position="359"/>
    </location>
</feature>
<dbReference type="GO" id="GO:0004160">
    <property type="term" value="F:dihydroxy-acid dehydratase activity"/>
    <property type="evidence" value="ECO:0007669"/>
    <property type="project" value="UniProtKB-UniRule"/>
</dbReference>
<evidence type="ECO:0000259" key="17">
    <source>
        <dbReference type="Pfam" id="PF24877"/>
    </source>
</evidence>
<dbReference type="InterPro" id="IPR042096">
    <property type="entry name" value="Dihydro-acid_dehy_C"/>
</dbReference>
<dbReference type="SUPFAM" id="SSF143975">
    <property type="entry name" value="IlvD/EDD N-terminal domain-like"/>
    <property type="match status" value="1"/>
</dbReference>
<proteinExistence type="inferred from homology"/>
<dbReference type="Pfam" id="PF24877">
    <property type="entry name" value="ILV_EDD_C"/>
    <property type="match status" value="1"/>
</dbReference>
<dbReference type="AlphaFoldDB" id="A0A1H9D0D8"/>
<dbReference type="Pfam" id="PF00920">
    <property type="entry name" value="ILVD_EDD_N"/>
    <property type="match status" value="1"/>
</dbReference>
<dbReference type="STRING" id="403935.SAMN05216481_103550"/>
<keyword evidence="3 15" id="KW-0028">Amino-acid biosynthesis</keyword>
<evidence type="ECO:0000256" key="2">
    <source>
        <dbReference type="ARBA" id="ARBA00006486"/>
    </source>
</evidence>
<dbReference type="NCBIfam" id="TIGR00110">
    <property type="entry name" value="ilvD"/>
    <property type="match status" value="1"/>
</dbReference>
<reference evidence="18 19" key="1">
    <citation type="submission" date="2016-10" db="EMBL/GenBank/DDBJ databases">
        <authorList>
            <person name="de Groot N.N."/>
        </authorList>
    </citation>
    <scope>NUCLEOTIDE SEQUENCE [LARGE SCALE GENOMIC DNA]</scope>
    <source>
        <strain evidence="18 19">CGMCC 4.3519</strain>
    </source>
</reference>
<comment type="pathway">
    <text evidence="12 15">Amino-acid biosynthesis; L-valine biosynthesis; L-valine from pyruvate: step 3/4.</text>
</comment>
<dbReference type="PROSITE" id="PS00886">
    <property type="entry name" value="ILVD_EDD_1"/>
    <property type="match status" value="1"/>
</dbReference>
<dbReference type="SUPFAM" id="SSF52016">
    <property type="entry name" value="LeuD/IlvD-like"/>
    <property type="match status" value="1"/>
</dbReference>
<evidence type="ECO:0000313" key="18">
    <source>
        <dbReference type="EMBL" id="SEQ06940.1"/>
    </source>
</evidence>
<dbReference type="EMBL" id="FOET01000003">
    <property type="protein sequence ID" value="SEQ06940.1"/>
    <property type="molecule type" value="Genomic_DNA"/>
</dbReference>
<dbReference type="Proteomes" id="UP000199055">
    <property type="component" value="Unassembled WGS sequence"/>
</dbReference>
<evidence type="ECO:0000256" key="1">
    <source>
        <dbReference type="ARBA" id="ARBA00001946"/>
    </source>
</evidence>
<comment type="subunit">
    <text evidence="15">Homodimer.</text>
</comment>
<dbReference type="PANTHER" id="PTHR43661">
    <property type="entry name" value="D-XYLONATE DEHYDRATASE"/>
    <property type="match status" value="1"/>
</dbReference>
<dbReference type="GO" id="GO:0009097">
    <property type="term" value="P:isoleucine biosynthetic process"/>
    <property type="evidence" value="ECO:0007669"/>
    <property type="project" value="UniProtKB-UniRule"/>
</dbReference>
<feature type="binding site" evidence="15">
    <location>
        <position position="81"/>
    </location>
    <ligand>
        <name>Mg(2+)</name>
        <dbReference type="ChEBI" id="CHEBI:18420"/>
    </ligand>
</feature>
<dbReference type="InterPro" id="IPR000581">
    <property type="entry name" value="ILV_EDD_N"/>
</dbReference>
<name>A0A1H9D0D8_9ACTN</name>
<evidence type="ECO:0000256" key="10">
    <source>
        <dbReference type="ARBA" id="ARBA00023304"/>
    </source>
</evidence>
<evidence type="ECO:0000256" key="15">
    <source>
        <dbReference type="HAMAP-Rule" id="MF_00012"/>
    </source>
</evidence>
<dbReference type="RefSeq" id="WP_093657722.1">
    <property type="nucleotide sequence ID" value="NZ_FOET01000003.1"/>
</dbReference>
<keyword evidence="10 15" id="KW-0100">Branched-chain amino acid biosynthesis</keyword>